<dbReference type="EMBL" id="QGGI01000018">
    <property type="protein sequence ID" value="PWJ88516.1"/>
    <property type="molecule type" value="Genomic_DNA"/>
</dbReference>
<dbReference type="InterPro" id="IPR050270">
    <property type="entry name" value="DegV_domain_contain"/>
</dbReference>
<gene>
    <name evidence="3" type="ORF">C7380_11828</name>
</gene>
<name>A0AA45HI19_9BACT</name>
<accession>A0AA45HI19</accession>
<dbReference type="InterPro" id="IPR043168">
    <property type="entry name" value="DegV_C"/>
</dbReference>
<dbReference type="Proteomes" id="UP000245921">
    <property type="component" value="Unassembled WGS sequence"/>
</dbReference>
<dbReference type="InterPro" id="IPR003797">
    <property type="entry name" value="DegV"/>
</dbReference>
<sequence length="286" mass="32250">MIGLICESATDTPFEVLEKDYVRWVSLRVILGEKEYRDVLEISQLEVLKFMETDIPKTSLPNYKDTYDAFEDLIKKGYEEIFAVTISSGISGTYNLFENIALEMRKKYSVKIKIIDSKNISIGAGVIVYRISELIDMGKDFEYIQNEMEKIVGEKTNVFFLVPTLKYLKANGRIGKVSASIGTFLNIKPIISVNKEGMYFDVAKSRGMKRSVEKLLEVFQKWVGNKKINAVGIYKSGNSDQTNEYVQQVIDEINKMNPNKVFVGDISSVALVHTGDGLVGIAAILY</sequence>
<organism evidence="3 4">
    <name type="scientific">Oceanotoga teriensis</name>
    <dbReference type="NCBI Taxonomy" id="515440"/>
    <lineage>
        <taxon>Bacteria</taxon>
        <taxon>Thermotogati</taxon>
        <taxon>Thermotogota</taxon>
        <taxon>Thermotogae</taxon>
        <taxon>Petrotogales</taxon>
        <taxon>Petrotogaceae</taxon>
        <taxon>Oceanotoga</taxon>
    </lineage>
</organism>
<dbReference type="Gene3D" id="3.30.1180.10">
    <property type="match status" value="1"/>
</dbReference>
<dbReference type="PANTHER" id="PTHR33434:SF3">
    <property type="entry name" value="DEGV DOMAIN-CONTAINING PROTEIN YITS"/>
    <property type="match status" value="1"/>
</dbReference>
<reference evidence="3 4" key="1">
    <citation type="submission" date="2018-05" db="EMBL/GenBank/DDBJ databases">
        <title>Genomic Encyclopedia of Type Strains, Phase IV (KMG-IV): sequencing the most valuable type-strain genomes for metagenomic binning, comparative biology and taxonomic classification.</title>
        <authorList>
            <person name="Goeker M."/>
        </authorList>
    </citation>
    <scope>NUCLEOTIDE SEQUENCE [LARGE SCALE GENOMIC DNA]</scope>
    <source>
        <strain evidence="3 4">DSM 24906</strain>
    </source>
</reference>
<protein>
    <submittedName>
        <fullName evidence="3">DegV family protein with EDD domain</fullName>
    </submittedName>
</protein>
<evidence type="ECO:0000313" key="3">
    <source>
        <dbReference type="EMBL" id="PWJ88516.1"/>
    </source>
</evidence>
<dbReference type="NCBIfam" id="TIGR00762">
    <property type="entry name" value="DegV"/>
    <property type="match status" value="1"/>
</dbReference>
<comment type="caution">
    <text evidence="3">The sequence shown here is derived from an EMBL/GenBank/DDBJ whole genome shotgun (WGS) entry which is preliminary data.</text>
</comment>
<dbReference type="PROSITE" id="PS51482">
    <property type="entry name" value="DEGV"/>
    <property type="match status" value="1"/>
</dbReference>
<dbReference type="GO" id="GO:0008289">
    <property type="term" value="F:lipid binding"/>
    <property type="evidence" value="ECO:0007669"/>
    <property type="project" value="UniProtKB-KW"/>
</dbReference>
<evidence type="ECO:0000256" key="1">
    <source>
        <dbReference type="ARBA" id="ARBA00003238"/>
    </source>
</evidence>
<dbReference type="AlphaFoldDB" id="A0AA45HI19"/>
<dbReference type="Pfam" id="PF02645">
    <property type="entry name" value="DegV"/>
    <property type="match status" value="1"/>
</dbReference>
<dbReference type="PANTHER" id="PTHR33434">
    <property type="entry name" value="DEGV DOMAIN-CONTAINING PROTEIN DR_1986-RELATED"/>
    <property type="match status" value="1"/>
</dbReference>
<keyword evidence="4" id="KW-1185">Reference proteome</keyword>
<proteinExistence type="predicted"/>
<dbReference type="Gene3D" id="3.40.50.10170">
    <property type="match status" value="1"/>
</dbReference>
<keyword evidence="2" id="KW-0446">Lipid-binding</keyword>
<comment type="function">
    <text evidence="1">May bind long-chain fatty acids, such as palmitate, and may play a role in lipid transport or fatty acid metabolism.</text>
</comment>
<dbReference type="RefSeq" id="WP_158274885.1">
    <property type="nucleotide sequence ID" value="NZ_JAMHJO010000003.1"/>
</dbReference>
<dbReference type="SUPFAM" id="SSF82549">
    <property type="entry name" value="DAK1/DegV-like"/>
    <property type="match status" value="1"/>
</dbReference>
<evidence type="ECO:0000313" key="4">
    <source>
        <dbReference type="Proteomes" id="UP000245921"/>
    </source>
</evidence>
<evidence type="ECO:0000256" key="2">
    <source>
        <dbReference type="ARBA" id="ARBA00023121"/>
    </source>
</evidence>